<evidence type="ECO:0000259" key="2">
    <source>
        <dbReference type="Pfam" id="PF00487"/>
    </source>
</evidence>
<feature type="transmembrane region" description="Helical" evidence="1">
    <location>
        <begin position="230"/>
        <end position="249"/>
    </location>
</feature>
<evidence type="ECO:0000313" key="3">
    <source>
        <dbReference type="EMBL" id="PSN63529.1"/>
    </source>
</evidence>
<dbReference type="EMBL" id="KZ678139">
    <property type="protein sequence ID" value="PSN63529.1"/>
    <property type="molecule type" value="Genomic_DNA"/>
</dbReference>
<dbReference type="STRING" id="1448308.A0A2T2NDR5"/>
<dbReference type="OrthoDB" id="1461976at2759"/>
<dbReference type="InterPro" id="IPR012171">
    <property type="entry name" value="Fatty_acid_desaturase"/>
</dbReference>
<feature type="domain" description="Fatty acid desaturase" evidence="2">
    <location>
        <begin position="71"/>
        <end position="353"/>
    </location>
</feature>
<evidence type="ECO:0000313" key="4">
    <source>
        <dbReference type="Proteomes" id="UP000240883"/>
    </source>
</evidence>
<organism evidence="3 4">
    <name type="scientific">Corynespora cassiicola Philippines</name>
    <dbReference type="NCBI Taxonomy" id="1448308"/>
    <lineage>
        <taxon>Eukaryota</taxon>
        <taxon>Fungi</taxon>
        <taxon>Dikarya</taxon>
        <taxon>Ascomycota</taxon>
        <taxon>Pezizomycotina</taxon>
        <taxon>Dothideomycetes</taxon>
        <taxon>Pleosporomycetidae</taxon>
        <taxon>Pleosporales</taxon>
        <taxon>Corynesporascaceae</taxon>
        <taxon>Corynespora</taxon>
    </lineage>
</organism>
<feature type="transmembrane region" description="Helical" evidence="1">
    <location>
        <begin position="72"/>
        <end position="92"/>
    </location>
</feature>
<keyword evidence="1" id="KW-1133">Transmembrane helix</keyword>
<keyword evidence="4" id="KW-1185">Reference proteome</keyword>
<dbReference type="GO" id="GO:0016491">
    <property type="term" value="F:oxidoreductase activity"/>
    <property type="evidence" value="ECO:0007669"/>
    <property type="project" value="InterPro"/>
</dbReference>
<sequence>MSKTETVMSRGDTHEIPDIKVIRDAIPQKCFEPSLSRSMGYVVRDLVAVSIMFYCAATWLVPLQSSWNIPLWALYGFVQGLFFTGIWILAHECGHDAFSMNRKANSIIGFVLHSLVLVPFFSWKFSHSRHHRFANHMDKDTVFVPHRKDHYRASLRKLASFLGSTTEDAPIVTFLQLLSHQLLGWPAYILLNAGAGEKSLIESDRVSAPASKQSHLDPTSFVFRDSEHPFVLISDIGLLAVFSMLYLASQSLGLKAVLLLYGMPYLWMNHWLVAITYLHHTHPEVPHYEHESWTYQKGALSTIDRDFGFIGRHFFHGIIEYHVVHHIFSRIPFYHAQEATEAIAPLLGKAYVRTEGSFMYDLWSTFSTCKYVDERKGTKPGYMYWVTK</sequence>
<gene>
    <name evidence="3" type="ORF">BS50DRAFT_557552</name>
</gene>
<feature type="transmembrane region" description="Helical" evidence="1">
    <location>
        <begin position="256"/>
        <end position="278"/>
    </location>
</feature>
<feature type="transmembrane region" description="Helical" evidence="1">
    <location>
        <begin position="104"/>
        <end position="123"/>
    </location>
</feature>
<keyword evidence="1" id="KW-0812">Transmembrane</keyword>
<reference evidence="3 4" key="1">
    <citation type="journal article" date="2018" name="Front. Microbiol.">
        <title>Genome-Wide Analysis of Corynespora cassiicola Leaf Fall Disease Putative Effectors.</title>
        <authorList>
            <person name="Lopez D."/>
            <person name="Ribeiro S."/>
            <person name="Label P."/>
            <person name="Fumanal B."/>
            <person name="Venisse J.S."/>
            <person name="Kohler A."/>
            <person name="de Oliveira R.R."/>
            <person name="Labutti K."/>
            <person name="Lipzen A."/>
            <person name="Lail K."/>
            <person name="Bauer D."/>
            <person name="Ohm R.A."/>
            <person name="Barry K.W."/>
            <person name="Spatafora J."/>
            <person name="Grigoriev I.V."/>
            <person name="Martin F.M."/>
            <person name="Pujade-Renaud V."/>
        </authorList>
    </citation>
    <scope>NUCLEOTIDE SEQUENCE [LARGE SCALE GENOMIC DNA]</scope>
    <source>
        <strain evidence="3 4">Philippines</strain>
    </source>
</reference>
<keyword evidence="1" id="KW-0472">Membrane</keyword>
<dbReference type="AlphaFoldDB" id="A0A2T2NDR5"/>
<feature type="transmembrane region" description="Helical" evidence="1">
    <location>
        <begin position="41"/>
        <end position="60"/>
    </location>
</feature>
<evidence type="ECO:0000256" key="1">
    <source>
        <dbReference type="SAM" id="Phobius"/>
    </source>
</evidence>
<dbReference type="Pfam" id="PF00487">
    <property type="entry name" value="FA_desaturase"/>
    <property type="match status" value="1"/>
</dbReference>
<proteinExistence type="predicted"/>
<dbReference type="CDD" id="cd03507">
    <property type="entry name" value="Delta12-FADS-like"/>
    <property type="match status" value="1"/>
</dbReference>
<protein>
    <recommendedName>
        <fullName evidence="2">Fatty acid desaturase domain-containing protein</fullName>
    </recommendedName>
</protein>
<dbReference type="InterPro" id="IPR005804">
    <property type="entry name" value="FA_desaturase_dom"/>
</dbReference>
<dbReference type="GO" id="GO:0006629">
    <property type="term" value="P:lipid metabolic process"/>
    <property type="evidence" value="ECO:0007669"/>
    <property type="project" value="InterPro"/>
</dbReference>
<dbReference type="Proteomes" id="UP000240883">
    <property type="component" value="Unassembled WGS sequence"/>
</dbReference>
<name>A0A2T2NDR5_CORCC</name>
<dbReference type="PANTHER" id="PTHR32100">
    <property type="entry name" value="OMEGA-6 FATTY ACID DESATURASE, CHLOROPLASTIC"/>
    <property type="match status" value="1"/>
</dbReference>
<accession>A0A2T2NDR5</accession>